<dbReference type="AlphaFoldDB" id="A0A835GAM6"/>
<gene>
    <name evidence="1" type="ORF">HW555_009660</name>
</gene>
<sequence>MNIQPCGNVTAVAYYIAKYASKYEPNDCGDVFREAVQKATRHSNDVWKQLFALSMAILGQRLSDAKKKKKLSQRSKGCHQKIKWPALRRDQFEAGELPEAVLNKFDDETVRTRVKDAEGLVAIAPTYATFQANKGYGDVKRLMLPLILSWAATVQ</sequence>
<dbReference type="Proteomes" id="UP000648187">
    <property type="component" value="Unassembled WGS sequence"/>
</dbReference>
<evidence type="ECO:0000313" key="2">
    <source>
        <dbReference type="Proteomes" id="UP000648187"/>
    </source>
</evidence>
<accession>A0A835GAM6</accession>
<protein>
    <submittedName>
        <fullName evidence="1">Uncharacterized protein</fullName>
    </submittedName>
</protein>
<reference evidence="1" key="1">
    <citation type="submission" date="2020-08" db="EMBL/GenBank/DDBJ databases">
        <title>Spodoptera exigua strain:BAW_Kor-Di-RS1 Genome sequencing and assembly.</title>
        <authorList>
            <person name="Kim J."/>
            <person name="Nam H.Y."/>
            <person name="Kwon M."/>
            <person name="Choi J.H."/>
            <person name="Cho S.R."/>
            <person name="Kim G.-H."/>
        </authorList>
    </citation>
    <scope>NUCLEOTIDE SEQUENCE</scope>
    <source>
        <strain evidence="1">BAW_Kor-Di-RS1</strain>
        <tissue evidence="1">Whole-body</tissue>
    </source>
</reference>
<name>A0A835GAM6_SPOEX</name>
<comment type="caution">
    <text evidence="1">The sequence shown here is derived from an EMBL/GenBank/DDBJ whole genome shotgun (WGS) entry which is preliminary data.</text>
</comment>
<keyword evidence="2" id="KW-1185">Reference proteome</keyword>
<organism evidence="1 2">
    <name type="scientific">Spodoptera exigua</name>
    <name type="common">Beet armyworm</name>
    <name type="synonym">Noctua fulgens</name>
    <dbReference type="NCBI Taxonomy" id="7107"/>
    <lineage>
        <taxon>Eukaryota</taxon>
        <taxon>Metazoa</taxon>
        <taxon>Ecdysozoa</taxon>
        <taxon>Arthropoda</taxon>
        <taxon>Hexapoda</taxon>
        <taxon>Insecta</taxon>
        <taxon>Pterygota</taxon>
        <taxon>Neoptera</taxon>
        <taxon>Endopterygota</taxon>
        <taxon>Lepidoptera</taxon>
        <taxon>Glossata</taxon>
        <taxon>Ditrysia</taxon>
        <taxon>Noctuoidea</taxon>
        <taxon>Noctuidae</taxon>
        <taxon>Amphipyrinae</taxon>
        <taxon>Spodoptera</taxon>
    </lineage>
</organism>
<evidence type="ECO:0000313" key="1">
    <source>
        <dbReference type="EMBL" id="KAF9411588.1"/>
    </source>
</evidence>
<proteinExistence type="predicted"/>
<dbReference type="EMBL" id="JACKWZ010000220">
    <property type="protein sequence ID" value="KAF9411588.1"/>
    <property type="molecule type" value="Genomic_DNA"/>
</dbReference>